<protein>
    <submittedName>
        <fullName evidence="6">LysR family transcriptional regulator</fullName>
    </submittedName>
</protein>
<dbReference type="GO" id="GO:0043565">
    <property type="term" value="F:sequence-specific DNA binding"/>
    <property type="evidence" value="ECO:0007669"/>
    <property type="project" value="TreeGrafter"/>
</dbReference>
<keyword evidence="7" id="KW-1185">Reference proteome</keyword>
<dbReference type="PRINTS" id="PR00039">
    <property type="entry name" value="HTHLYSR"/>
</dbReference>
<dbReference type="InterPro" id="IPR036390">
    <property type="entry name" value="WH_DNA-bd_sf"/>
</dbReference>
<dbReference type="Gene3D" id="3.40.190.290">
    <property type="match status" value="1"/>
</dbReference>
<dbReference type="SUPFAM" id="SSF46785">
    <property type="entry name" value="Winged helix' DNA-binding domain"/>
    <property type="match status" value="1"/>
</dbReference>
<evidence type="ECO:0000256" key="2">
    <source>
        <dbReference type="ARBA" id="ARBA00023015"/>
    </source>
</evidence>
<evidence type="ECO:0000256" key="4">
    <source>
        <dbReference type="ARBA" id="ARBA00023163"/>
    </source>
</evidence>
<dbReference type="PANTHER" id="PTHR30537">
    <property type="entry name" value="HTH-TYPE TRANSCRIPTIONAL REGULATOR"/>
    <property type="match status" value="1"/>
</dbReference>
<dbReference type="GO" id="GO:0006351">
    <property type="term" value="P:DNA-templated transcription"/>
    <property type="evidence" value="ECO:0007669"/>
    <property type="project" value="TreeGrafter"/>
</dbReference>
<dbReference type="FunFam" id="1.10.10.10:FF:000001">
    <property type="entry name" value="LysR family transcriptional regulator"/>
    <property type="match status" value="1"/>
</dbReference>
<organism evidence="6 7">
    <name type="scientific">Paracoccus liaowanqingii</name>
    <dbReference type="NCBI Taxonomy" id="2560053"/>
    <lineage>
        <taxon>Bacteria</taxon>
        <taxon>Pseudomonadati</taxon>
        <taxon>Pseudomonadota</taxon>
        <taxon>Alphaproteobacteria</taxon>
        <taxon>Rhodobacterales</taxon>
        <taxon>Paracoccaceae</taxon>
        <taxon>Paracoccus</taxon>
    </lineage>
</organism>
<dbReference type="PROSITE" id="PS50931">
    <property type="entry name" value="HTH_LYSR"/>
    <property type="match status" value="1"/>
</dbReference>
<keyword evidence="3" id="KW-0238">DNA-binding</keyword>
<evidence type="ECO:0000313" key="7">
    <source>
        <dbReference type="Proteomes" id="UP000297972"/>
    </source>
</evidence>
<keyword evidence="2" id="KW-0805">Transcription regulation</keyword>
<keyword evidence="4" id="KW-0804">Transcription</keyword>
<dbReference type="AlphaFoldDB" id="A0A4Z1CLQ2"/>
<accession>A0A4Z1CLQ2</accession>
<evidence type="ECO:0000256" key="1">
    <source>
        <dbReference type="ARBA" id="ARBA00009437"/>
    </source>
</evidence>
<dbReference type="Pfam" id="PF00126">
    <property type="entry name" value="HTH_1"/>
    <property type="match status" value="1"/>
</dbReference>
<dbReference type="Gene3D" id="1.10.10.10">
    <property type="entry name" value="Winged helix-like DNA-binding domain superfamily/Winged helix DNA-binding domain"/>
    <property type="match status" value="1"/>
</dbReference>
<dbReference type="OrthoDB" id="9813056at2"/>
<dbReference type="InterPro" id="IPR005119">
    <property type="entry name" value="LysR_subst-bd"/>
</dbReference>
<dbReference type="Pfam" id="PF03466">
    <property type="entry name" value="LysR_substrate"/>
    <property type="match status" value="1"/>
</dbReference>
<evidence type="ECO:0000313" key="6">
    <source>
        <dbReference type="EMBL" id="TGN61745.1"/>
    </source>
</evidence>
<dbReference type="RefSeq" id="WP_135817377.1">
    <property type="nucleotide sequence ID" value="NZ_SRPG01000072.1"/>
</dbReference>
<dbReference type="InterPro" id="IPR036388">
    <property type="entry name" value="WH-like_DNA-bd_sf"/>
</dbReference>
<dbReference type="PANTHER" id="PTHR30537:SF1">
    <property type="entry name" value="HTH-TYPE TRANSCRIPTIONAL REGULATOR PGRR"/>
    <property type="match status" value="1"/>
</dbReference>
<gene>
    <name evidence="6" type="ORF">E4L95_09270</name>
</gene>
<dbReference type="SUPFAM" id="SSF53850">
    <property type="entry name" value="Periplasmic binding protein-like II"/>
    <property type="match status" value="1"/>
</dbReference>
<dbReference type="InterPro" id="IPR000847">
    <property type="entry name" value="LysR_HTH_N"/>
</dbReference>
<comment type="caution">
    <text evidence="6">The sequence shown here is derived from an EMBL/GenBank/DDBJ whole genome shotgun (WGS) entry which is preliminary data.</text>
</comment>
<sequence length="299" mass="33021">MSDRYYSDLRALRCIIDRGSFVAAARELRVSRSALSATIRRLEGAVGVQLLNRTTRSVSPTPAGERLAARFGLASEEIEAALSEASAMNGEIAGLVRVHAQRLGYELFLRSFLPEFVRRFPRISVEVQIDDAGVDIVSERFDVGIRLGELLDQDVIAFPLQPNVRQIAVVAPAYLKQHGAPLHPRELRDHLCICFRWPGHGALYNWEFCENGAWFSVAVAGPLTFNDQRAALDAAVAGAGIAFWMESEVQTLITTGHLLPLLTEYSATFPGFALYYPPHRQRSAAVKTFIASLRDVGKP</sequence>
<dbReference type="GO" id="GO:0003700">
    <property type="term" value="F:DNA-binding transcription factor activity"/>
    <property type="evidence" value="ECO:0007669"/>
    <property type="project" value="InterPro"/>
</dbReference>
<dbReference type="Proteomes" id="UP000297972">
    <property type="component" value="Unassembled WGS sequence"/>
</dbReference>
<dbReference type="InterPro" id="IPR058163">
    <property type="entry name" value="LysR-type_TF_proteobact-type"/>
</dbReference>
<comment type="similarity">
    <text evidence="1">Belongs to the LysR transcriptional regulatory family.</text>
</comment>
<reference evidence="6 7" key="1">
    <citation type="submission" date="2019-03" db="EMBL/GenBank/DDBJ databases">
        <authorList>
            <person name="Li J."/>
        </authorList>
    </citation>
    <scope>NUCLEOTIDE SEQUENCE [LARGE SCALE GENOMIC DNA]</scope>
    <source>
        <strain evidence="6 7">3058</strain>
    </source>
</reference>
<evidence type="ECO:0000256" key="3">
    <source>
        <dbReference type="ARBA" id="ARBA00023125"/>
    </source>
</evidence>
<name>A0A4Z1CLQ2_9RHOB</name>
<dbReference type="EMBL" id="SRPG01000072">
    <property type="protein sequence ID" value="TGN61745.1"/>
    <property type="molecule type" value="Genomic_DNA"/>
</dbReference>
<evidence type="ECO:0000259" key="5">
    <source>
        <dbReference type="PROSITE" id="PS50931"/>
    </source>
</evidence>
<proteinExistence type="inferred from homology"/>
<feature type="domain" description="HTH lysR-type" evidence="5">
    <location>
        <begin position="1"/>
        <end position="61"/>
    </location>
</feature>